<keyword evidence="1" id="KW-0812">Transmembrane</keyword>
<dbReference type="Proteomes" id="UP000248703">
    <property type="component" value="Unassembled WGS sequence"/>
</dbReference>
<comment type="caution">
    <text evidence="2">The sequence shown here is derived from an EMBL/GenBank/DDBJ whole genome shotgun (WGS) entry which is preliminary data.</text>
</comment>
<dbReference type="AlphaFoldDB" id="A0A327RAQ5"/>
<keyword evidence="3" id="KW-1185">Reference proteome</keyword>
<dbReference type="RefSeq" id="WP_111660592.1">
    <property type="nucleotide sequence ID" value="NZ_QLLO01000008.1"/>
</dbReference>
<evidence type="ECO:0000256" key="1">
    <source>
        <dbReference type="SAM" id="Phobius"/>
    </source>
</evidence>
<feature type="transmembrane region" description="Helical" evidence="1">
    <location>
        <begin position="7"/>
        <end position="27"/>
    </location>
</feature>
<protein>
    <submittedName>
        <fullName evidence="2">Uncharacterized protein</fullName>
    </submittedName>
</protein>
<organism evidence="2 3">
    <name type="scientific">Olleya aquimaris</name>
    <dbReference type="NCBI Taxonomy" id="639310"/>
    <lineage>
        <taxon>Bacteria</taxon>
        <taxon>Pseudomonadati</taxon>
        <taxon>Bacteroidota</taxon>
        <taxon>Flavobacteriia</taxon>
        <taxon>Flavobacteriales</taxon>
        <taxon>Flavobacteriaceae</taxon>
    </lineage>
</organism>
<reference evidence="2 3" key="1">
    <citation type="submission" date="2018-06" db="EMBL/GenBank/DDBJ databases">
        <title>Genomic Encyclopedia of Archaeal and Bacterial Type Strains, Phase II (KMG-II): from individual species to whole genera.</title>
        <authorList>
            <person name="Goeker M."/>
        </authorList>
    </citation>
    <scope>NUCLEOTIDE SEQUENCE [LARGE SCALE GENOMIC DNA]</scope>
    <source>
        <strain evidence="2 3">DSM 24464</strain>
    </source>
</reference>
<gene>
    <name evidence="2" type="ORF">LY08_02324</name>
</gene>
<proteinExistence type="predicted"/>
<dbReference type="OrthoDB" id="1429525at2"/>
<evidence type="ECO:0000313" key="2">
    <source>
        <dbReference type="EMBL" id="RAJ13042.1"/>
    </source>
</evidence>
<name>A0A327RAQ5_9FLAO</name>
<keyword evidence="1" id="KW-1133">Transmembrane helix</keyword>
<accession>A0A327RAQ5</accession>
<keyword evidence="1" id="KW-0472">Membrane</keyword>
<evidence type="ECO:0000313" key="3">
    <source>
        <dbReference type="Proteomes" id="UP000248703"/>
    </source>
</evidence>
<dbReference type="EMBL" id="QLLO01000008">
    <property type="protein sequence ID" value="RAJ13042.1"/>
    <property type="molecule type" value="Genomic_DNA"/>
</dbReference>
<sequence>MKRIFKIIGILLIVVFALVYFFSNYIAGPLAAWNSQQVWKEYEKEHLETQSIDNEIIGVYEYQSENKEENHSIFIDIVDNKLVGFYFGTEDGSGHGIFHYGNPLLNFKLTENEIAFEIGQRELFETTRNKVYEADENSKKEIAVGISKSPLKYSGELTEFGFELNCESEFKDCWENKMEFKKVYDL</sequence>